<name>A0A0G1QFJ7_9BACT</name>
<protein>
    <submittedName>
        <fullName evidence="1">Uncharacterized protein</fullName>
    </submittedName>
</protein>
<sequence>MKFNVILIIVSAGALFFFLGVVAGQCPNLTNNATPRNIFNEPGLVVTPSCKTDADCQELKFWQPDLCNSTPKCVDHFCEASVSLTCVNSAMAPQFGIGCNSKKDPDAYCDDHNPCTEDHCNRYYFKGRGGCAHAPVSDTKSCGTGGCAFTMPMCVDYHVNTQTCEEFLKSYIGAPCHDDDMCTEGDKCGIDPQGTFKCLPGTRVLGCK</sequence>
<accession>A0A0G1QFJ7</accession>
<dbReference type="Proteomes" id="UP000033999">
    <property type="component" value="Unassembled WGS sequence"/>
</dbReference>
<reference evidence="1 2" key="1">
    <citation type="journal article" date="2015" name="Nature">
        <title>rRNA introns, odd ribosomes, and small enigmatic genomes across a large radiation of phyla.</title>
        <authorList>
            <person name="Brown C.T."/>
            <person name="Hug L.A."/>
            <person name="Thomas B.C."/>
            <person name="Sharon I."/>
            <person name="Castelle C.J."/>
            <person name="Singh A."/>
            <person name="Wilkins M.J."/>
            <person name="Williams K.H."/>
            <person name="Banfield J.F."/>
        </authorList>
    </citation>
    <scope>NUCLEOTIDE SEQUENCE [LARGE SCALE GENOMIC DNA]</scope>
</reference>
<dbReference type="AlphaFoldDB" id="A0A0G1QFJ7"/>
<evidence type="ECO:0000313" key="2">
    <source>
        <dbReference type="Proteomes" id="UP000033999"/>
    </source>
</evidence>
<evidence type="ECO:0000313" key="1">
    <source>
        <dbReference type="EMBL" id="KKU07425.1"/>
    </source>
</evidence>
<gene>
    <name evidence="1" type="ORF">UX10_C0011G0003</name>
</gene>
<comment type="caution">
    <text evidence="1">The sequence shown here is derived from an EMBL/GenBank/DDBJ whole genome shotgun (WGS) entry which is preliminary data.</text>
</comment>
<organism evidence="1 2">
    <name type="scientific">Candidatus Magasanikbacteria bacterium GW2011_GWA2_45_39</name>
    <dbReference type="NCBI Taxonomy" id="1619041"/>
    <lineage>
        <taxon>Bacteria</taxon>
        <taxon>Candidatus Magasanikiibacteriota</taxon>
    </lineage>
</organism>
<proteinExistence type="predicted"/>
<dbReference type="EMBL" id="LCKX01000011">
    <property type="protein sequence ID" value="KKU07425.1"/>
    <property type="molecule type" value="Genomic_DNA"/>
</dbReference>